<gene>
    <name evidence="2" type="ORF">GCK72_011395</name>
</gene>
<dbReference type="Pfam" id="PF01827">
    <property type="entry name" value="FTH"/>
    <property type="match status" value="1"/>
</dbReference>
<organism evidence="2 3">
    <name type="scientific">Caenorhabditis remanei</name>
    <name type="common">Caenorhabditis vulgaris</name>
    <dbReference type="NCBI Taxonomy" id="31234"/>
    <lineage>
        <taxon>Eukaryota</taxon>
        <taxon>Metazoa</taxon>
        <taxon>Ecdysozoa</taxon>
        <taxon>Nematoda</taxon>
        <taxon>Chromadorea</taxon>
        <taxon>Rhabditida</taxon>
        <taxon>Rhabditina</taxon>
        <taxon>Rhabditomorpha</taxon>
        <taxon>Rhabditoidea</taxon>
        <taxon>Rhabditidae</taxon>
        <taxon>Peloderinae</taxon>
        <taxon>Caenorhabditis</taxon>
    </lineage>
</organism>
<dbReference type="RefSeq" id="XP_053587995.1">
    <property type="nucleotide sequence ID" value="XM_053728418.1"/>
</dbReference>
<comment type="caution">
    <text evidence="2">The sequence shown here is derived from an EMBL/GenBank/DDBJ whole genome shotgun (WGS) entry which is preliminary data.</text>
</comment>
<evidence type="ECO:0000313" key="2">
    <source>
        <dbReference type="EMBL" id="KAF1763129.1"/>
    </source>
</evidence>
<evidence type="ECO:0000259" key="1">
    <source>
        <dbReference type="Pfam" id="PF01827"/>
    </source>
</evidence>
<sequence length="372" mass="44378">MSLVSNQDVVVKEEKPEVTLAQILNVPDFVENYLDIDTRLRLRKTCFNIRKIINEKLLNIDCLTYKFEGRFTEISTNGDFKVSYEIIEGGLRVKYWDKEKVINTDDEEDQAEIIQRHFMSIFGHEKLRIDTLRIEDRSGSRSRIGKRTLRRTLNELFNKLKIRNLEYYTVVIDSFLVVLLRTIDPEHLKFLQIDMHTLLENKEMFYGDLYDLEEWKRLKSLNFDGMLKFSEIISDFTHFENAYLVIYGSQWYDRYNLSDLPLHTFVMELKDKLLQNPNLKQHQLKIRMHREDSDIEDIKASLQQYNTDNAPFPCWISIPYPDSDKKLEMLVDKEFISNNLIIWFKGPCYVKGEWEEDSSDEEDKDDSNDEEE</sequence>
<accession>A0A6A5H7V4</accession>
<name>A0A6A5H7V4_CAERE</name>
<dbReference type="EMBL" id="WUAV01000003">
    <property type="protein sequence ID" value="KAF1763129.1"/>
    <property type="molecule type" value="Genomic_DNA"/>
</dbReference>
<dbReference type="InterPro" id="IPR002900">
    <property type="entry name" value="DUF38/FTH_CAE_spp"/>
</dbReference>
<dbReference type="CTD" id="78775181"/>
<dbReference type="KEGG" id="crq:GCK72_011395"/>
<feature type="domain" description="DUF38" evidence="1">
    <location>
        <begin position="149"/>
        <end position="246"/>
    </location>
</feature>
<evidence type="ECO:0000313" key="3">
    <source>
        <dbReference type="Proteomes" id="UP000483820"/>
    </source>
</evidence>
<dbReference type="Proteomes" id="UP000483820">
    <property type="component" value="Chromosome III"/>
</dbReference>
<protein>
    <recommendedName>
        <fullName evidence="1">DUF38 domain-containing protein</fullName>
    </recommendedName>
</protein>
<reference evidence="2 3" key="1">
    <citation type="submission" date="2019-12" db="EMBL/GenBank/DDBJ databases">
        <title>Chromosome-level assembly of the Caenorhabditis remanei genome.</title>
        <authorList>
            <person name="Teterina A.A."/>
            <person name="Willis J.H."/>
            <person name="Phillips P.C."/>
        </authorList>
    </citation>
    <scope>NUCLEOTIDE SEQUENCE [LARGE SCALE GENOMIC DNA]</scope>
    <source>
        <strain evidence="2 3">PX506</strain>
        <tissue evidence="2">Whole organism</tissue>
    </source>
</reference>
<dbReference type="AlphaFoldDB" id="A0A6A5H7V4"/>
<proteinExistence type="predicted"/>
<dbReference type="GeneID" id="78775181"/>